<proteinExistence type="predicted"/>
<evidence type="ECO:0008006" key="4">
    <source>
        <dbReference type="Google" id="ProtNLM"/>
    </source>
</evidence>
<keyword evidence="1" id="KW-0812">Transmembrane</keyword>
<accession>A0A512BAE6</accession>
<dbReference type="OrthoDB" id="7564746at2"/>
<keyword evidence="1" id="KW-1133">Transmembrane helix</keyword>
<sequence>MSRLSTQIIKAGLIVGTLDIFSACLYYYLKTGGSNPLNVLKFVASGVFGKTASTGGSTMIIAGLIFHYIIAFSFTAFFFWLFPRLKFLSKHKILTGIVYGLFAWSIMNLVVIPLSNIPNRPFNLVNSIINAAILIVCIGIPLSFMAHSYYRAPVLKNPGNQKVPELAKN</sequence>
<feature type="transmembrane region" description="Helical" evidence="1">
    <location>
        <begin position="124"/>
        <end position="146"/>
    </location>
</feature>
<dbReference type="EMBL" id="BJYT01000004">
    <property type="protein sequence ID" value="GEO08931.1"/>
    <property type="molecule type" value="Genomic_DNA"/>
</dbReference>
<reference evidence="2 3" key="1">
    <citation type="submission" date="2019-07" db="EMBL/GenBank/DDBJ databases">
        <title>Whole genome shotgun sequence of Segetibacter aerophilus NBRC 106135.</title>
        <authorList>
            <person name="Hosoyama A."/>
            <person name="Uohara A."/>
            <person name="Ohji S."/>
            <person name="Ichikawa N."/>
        </authorList>
    </citation>
    <scope>NUCLEOTIDE SEQUENCE [LARGE SCALE GENOMIC DNA]</scope>
    <source>
        <strain evidence="2 3">NBRC 106135</strain>
    </source>
</reference>
<gene>
    <name evidence="2" type="ORF">SAE01_14270</name>
</gene>
<dbReference type="AlphaFoldDB" id="A0A512BAE6"/>
<protein>
    <recommendedName>
        <fullName evidence="4">DUF1440 domain-containing protein</fullName>
    </recommendedName>
</protein>
<name>A0A512BAE6_9BACT</name>
<dbReference type="Proteomes" id="UP000321513">
    <property type="component" value="Unassembled WGS sequence"/>
</dbReference>
<organism evidence="2 3">
    <name type="scientific">Segetibacter aerophilus</name>
    <dbReference type="NCBI Taxonomy" id="670293"/>
    <lineage>
        <taxon>Bacteria</taxon>
        <taxon>Pseudomonadati</taxon>
        <taxon>Bacteroidota</taxon>
        <taxon>Chitinophagia</taxon>
        <taxon>Chitinophagales</taxon>
        <taxon>Chitinophagaceae</taxon>
        <taxon>Segetibacter</taxon>
    </lineage>
</organism>
<keyword evidence="1" id="KW-0472">Membrane</keyword>
<keyword evidence="3" id="KW-1185">Reference proteome</keyword>
<evidence type="ECO:0000313" key="3">
    <source>
        <dbReference type="Proteomes" id="UP000321513"/>
    </source>
</evidence>
<dbReference type="RefSeq" id="WP_147202988.1">
    <property type="nucleotide sequence ID" value="NZ_BJYT01000004.1"/>
</dbReference>
<feature type="transmembrane region" description="Helical" evidence="1">
    <location>
        <begin position="12"/>
        <end position="29"/>
    </location>
</feature>
<evidence type="ECO:0000313" key="2">
    <source>
        <dbReference type="EMBL" id="GEO08931.1"/>
    </source>
</evidence>
<evidence type="ECO:0000256" key="1">
    <source>
        <dbReference type="SAM" id="Phobius"/>
    </source>
</evidence>
<feature type="transmembrane region" description="Helical" evidence="1">
    <location>
        <begin position="59"/>
        <end position="81"/>
    </location>
</feature>
<feature type="transmembrane region" description="Helical" evidence="1">
    <location>
        <begin position="93"/>
        <end position="112"/>
    </location>
</feature>
<comment type="caution">
    <text evidence="2">The sequence shown here is derived from an EMBL/GenBank/DDBJ whole genome shotgun (WGS) entry which is preliminary data.</text>
</comment>